<feature type="transmembrane region" description="Helical" evidence="7">
    <location>
        <begin position="127"/>
        <end position="143"/>
    </location>
</feature>
<dbReference type="GO" id="GO:0016020">
    <property type="term" value="C:membrane"/>
    <property type="evidence" value="ECO:0007669"/>
    <property type="project" value="UniProtKB-SubCell"/>
</dbReference>
<keyword evidence="5" id="KW-0862">Zinc</keyword>
<keyword evidence="5" id="KW-0479">Metal-binding</keyword>
<dbReference type="STRING" id="1176165.GCA_001584405_01962"/>
<gene>
    <name evidence="8" type="ORF">CYJ40_09565</name>
</gene>
<dbReference type="EMBL" id="PKGO01000010">
    <property type="protein sequence ID" value="PKY69543.1"/>
    <property type="molecule type" value="Genomic_DNA"/>
</dbReference>
<keyword evidence="2 7" id="KW-0812">Transmembrane</keyword>
<proteinExistence type="predicted"/>
<feature type="transmembrane region" description="Helical" evidence="7">
    <location>
        <begin position="176"/>
        <end position="194"/>
    </location>
</feature>
<name>A0A2I1IEK3_9MICO</name>
<reference evidence="8 9" key="1">
    <citation type="submission" date="2017-12" db="EMBL/GenBank/DDBJ databases">
        <title>Phylogenetic diversity of female urinary microbiome.</title>
        <authorList>
            <person name="Thomas-White K."/>
            <person name="Wolfe A.J."/>
        </authorList>
    </citation>
    <scope>NUCLEOTIDE SEQUENCE [LARGE SCALE GENOMIC DNA]</scope>
    <source>
        <strain evidence="8 9">UMB0426</strain>
    </source>
</reference>
<protein>
    <submittedName>
        <fullName evidence="8">Hemolysin III</fullName>
    </submittedName>
</protein>
<feature type="binding site" evidence="5">
    <location>
        <position position="239"/>
    </location>
    <ligand>
        <name>Zn(2+)</name>
        <dbReference type="ChEBI" id="CHEBI:29105"/>
    </ligand>
</feature>
<evidence type="ECO:0000256" key="2">
    <source>
        <dbReference type="ARBA" id="ARBA00022692"/>
    </source>
</evidence>
<dbReference type="Proteomes" id="UP000242755">
    <property type="component" value="Unassembled WGS sequence"/>
</dbReference>
<feature type="binding site" evidence="5">
    <location>
        <position position="235"/>
    </location>
    <ligand>
        <name>Zn(2+)</name>
        <dbReference type="ChEBI" id="CHEBI:29105"/>
    </ligand>
</feature>
<comment type="caution">
    <text evidence="8">The sequence shown here is derived from an EMBL/GenBank/DDBJ whole genome shotgun (WGS) entry which is preliminary data.</text>
</comment>
<keyword evidence="4 7" id="KW-0472">Membrane</keyword>
<evidence type="ECO:0000256" key="1">
    <source>
        <dbReference type="ARBA" id="ARBA00004141"/>
    </source>
</evidence>
<dbReference type="RefSeq" id="WP_101672906.1">
    <property type="nucleotide sequence ID" value="NZ_PKGO01000010.1"/>
</dbReference>
<dbReference type="Pfam" id="PF03006">
    <property type="entry name" value="HlyIII"/>
    <property type="match status" value="1"/>
</dbReference>
<accession>A0A2I1IEK3</accession>
<evidence type="ECO:0000313" key="8">
    <source>
        <dbReference type="EMBL" id="PKY69543.1"/>
    </source>
</evidence>
<dbReference type="AlphaFoldDB" id="A0A2I1IEK3"/>
<feature type="transmembrane region" description="Helical" evidence="7">
    <location>
        <begin position="85"/>
        <end position="106"/>
    </location>
</feature>
<feature type="transmembrane region" description="Helical" evidence="7">
    <location>
        <begin position="200"/>
        <end position="222"/>
    </location>
</feature>
<dbReference type="PANTHER" id="PTHR20855">
    <property type="entry name" value="ADIPOR/PROGESTIN RECEPTOR-RELATED"/>
    <property type="match status" value="1"/>
</dbReference>
<comment type="subcellular location">
    <subcellularLocation>
        <location evidence="1">Membrane</location>
        <topology evidence="1">Multi-pass membrane protein</topology>
    </subcellularLocation>
</comment>
<evidence type="ECO:0000256" key="3">
    <source>
        <dbReference type="ARBA" id="ARBA00022989"/>
    </source>
</evidence>
<feature type="transmembrane region" description="Helical" evidence="7">
    <location>
        <begin position="149"/>
        <end position="169"/>
    </location>
</feature>
<sequence>MEHQTAASALVPDDRPREETPAPGRRVSVSRSRMSRRRRAFLRTELGRMVGQKKTSWRGWIHVGAFPLAVIGGLAAVILGPTIPVRLGAAVFALTGMLLFGTSAVYHRGPWRMRIRLLLRRFDHANIFLIIAGTYTPLALLLLPSDEALILLTVMWVGAAAGVAFRLIWTSAPRALFVPVYIGIGVAGVGYVPHMWIENLAAGILVVIGGAFYIAGAVIYGLKRPNPVPGAFGFHEIFHACTVVGYGCHLAAMLTASAMAI</sequence>
<evidence type="ECO:0000313" key="9">
    <source>
        <dbReference type="Proteomes" id="UP000242755"/>
    </source>
</evidence>
<evidence type="ECO:0000256" key="5">
    <source>
        <dbReference type="PIRSR" id="PIRSR604254-1"/>
    </source>
</evidence>
<feature type="region of interest" description="Disordered" evidence="6">
    <location>
        <begin position="1"/>
        <end position="33"/>
    </location>
</feature>
<dbReference type="GO" id="GO:0046872">
    <property type="term" value="F:metal ion binding"/>
    <property type="evidence" value="ECO:0007669"/>
    <property type="project" value="UniProtKB-KW"/>
</dbReference>
<dbReference type="InterPro" id="IPR004254">
    <property type="entry name" value="AdipoR/HlyIII-related"/>
</dbReference>
<organism evidence="8 9">
    <name type="scientific">Brevibacterium ravenspurgense</name>
    <dbReference type="NCBI Taxonomy" id="479117"/>
    <lineage>
        <taxon>Bacteria</taxon>
        <taxon>Bacillati</taxon>
        <taxon>Actinomycetota</taxon>
        <taxon>Actinomycetes</taxon>
        <taxon>Micrococcales</taxon>
        <taxon>Brevibacteriaceae</taxon>
        <taxon>Brevibacterium</taxon>
    </lineage>
</organism>
<evidence type="ECO:0000256" key="4">
    <source>
        <dbReference type="ARBA" id="ARBA00023136"/>
    </source>
</evidence>
<dbReference type="PANTHER" id="PTHR20855:SF3">
    <property type="entry name" value="LD03007P"/>
    <property type="match status" value="1"/>
</dbReference>
<feature type="transmembrane region" description="Helical" evidence="7">
    <location>
        <begin position="59"/>
        <end position="79"/>
    </location>
</feature>
<keyword evidence="3 7" id="KW-1133">Transmembrane helix</keyword>
<evidence type="ECO:0000256" key="6">
    <source>
        <dbReference type="SAM" id="MobiDB-lite"/>
    </source>
</evidence>
<evidence type="ECO:0000256" key="7">
    <source>
        <dbReference type="SAM" id="Phobius"/>
    </source>
</evidence>
<feature type="binding site" evidence="5">
    <location>
        <position position="107"/>
    </location>
    <ligand>
        <name>Zn(2+)</name>
        <dbReference type="ChEBI" id="CHEBI:29105"/>
    </ligand>
</feature>